<name>A0A921E8I5_9BACT</name>
<evidence type="ECO:0000313" key="1">
    <source>
        <dbReference type="EMBL" id="HJE38152.1"/>
    </source>
</evidence>
<accession>A0A921E8I5</accession>
<organism evidence="1 2">
    <name type="scientific">Candidatus Amulumruptor caecigallinarius</name>
    <dbReference type="NCBI Taxonomy" id="2109911"/>
    <lineage>
        <taxon>Bacteria</taxon>
        <taxon>Pseudomonadati</taxon>
        <taxon>Bacteroidota</taxon>
        <taxon>Bacteroidia</taxon>
        <taxon>Bacteroidales</taxon>
        <taxon>Muribaculaceae</taxon>
        <taxon>Candidatus Amulumruptor</taxon>
    </lineage>
</organism>
<dbReference type="EMBL" id="DYXT01000002">
    <property type="protein sequence ID" value="HJE38152.1"/>
    <property type="molecule type" value="Genomic_DNA"/>
</dbReference>
<sequence length="371" mass="40849">MATVKVKFRPSTVGGRPGSIVYFVTHRRATRQITTKHKVFPCEWDERHAKLVAPPGSERGETVYHGTGSGEFPIAVFVPENVGYAHRVIDLSVKFADSDGTAQTLSLTQLAPSWYGNDIGCERIESSPAPWGFYWESDFQIICDVTGCSDDDRTGLRQYIEWTQSLHDMSSWPIIGWIIQSIYGDDIPDLSSFVDMDKSGDFLGIGGKADKVTIRLGSLSTSGIAESTTDGQQNTRDVYNFNGIQFVNEIINQIQNMPGYAVTTEGTGVVPTNNASIACMKLNSWDIINVNDEQILTLTGGADVMDPKWYLPATGETTGMVDEEYPLSGDYWTSTAVSGSNQKAYKHLSGGSTSEESRDQNLRIRAIRKKP</sequence>
<protein>
    <submittedName>
        <fullName evidence="1">Uncharacterized protein</fullName>
    </submittedName>
</protein>
<dbReference type="AlphaFoldDB" id="A0A921E8I5"/>
<reference evidence="1" key="2">
    <citation type="submission" date="2021-09" db="EMBL/GenBank/DDBJ databases">
        <authorList>
            <person name="Gilroy R."/>
        </authorList>
    </citation>
    <scope>NUCLEOTIDE SEQUENCE</scope>
    <source>
        <strain evidence="1">4100</strain>
    </source>
</reference>
<evidence type="ECO:0000313" key="2">
    <source>
        <dbReference type="Proteomes" id="UP000711407"/>
    </source>
</evidence>
<reference evidence="1" key="1">
    <citation type="journal article" date="2021" name="PeerJ">
        <title>Extensive microbial diversity within the chicken gut microbiome revealed by metagenomics and culture.</title>
        <authorList>
            <person name="Gilroy R."/>
            <person name="Ravi A."/>
            <person name="Getino M."/>
            <person name="Pursley I."/>
            <person name="Horton D.L."/>
            <person name="Alikhan N.F."/>
            <person name="Baker D."/>
            <person name="Gharbi K."/>
            <person name="Hall N."/>
            <person name="Watson M."/>
            <person name="Adriaenssens E.M."/>
            <person name="Foster-Nyarko E."/>
            <person name="Jarju S."/>
            <person name="Secka A."/>
            <person name="Antonio M."/>
            <person name="Oren A."/>
            <person name="Chaudhuri R.R."/>
            <person name="La Ragione R."/>
            <person name="Hildebrand F."/>
            <person name="Pallen M.J."/>
        </authorList>
    </citation>
    <scope>NUCLEOTIDE SEQUENCE</scope>
    <source>
        <strain evidence="1">4100</strain>
    </source>
</reference>
<proteinExistence type="predicted"/>
<comment type="caution">
    <text evidence="1">The sequence shown here is derived from an EMBL/GenBank/DDBJ whole genome shotgun (WGS) entry which is preliminary data.</text>
</comment>
<gene>
    <name evidence="1" type="ORF">K8V47_00080</name>
</gene>
<dbReference type="Proteomes" id="UP000711407">
    <property type="component" value="Unassembled WGS sequence"/>
</dbReference>